<evidence type="ECO:0000256" key="1">
    <source>
        <dbReference type="SAM" id="Phobius"/>
    </source>
</evidence>
<sequence>MGKGCTADRNGNGTAPTGCQGWAYGMCVANGLAFGIPMRGGGIFEVFCLYMIFFSRLYINRRKKRVTKLKEYIYANTSS</sequence>
<organism evidence="2 3">
    <name type="scientific">Decorospora gaudefroyi</name>
    <dbReference type="NCBI Taxonomy" id="184978"/>
    <lineage>
        <taxon>Eukaryota</taxon>
        <taxon>Fungi</taxon>
        <taxon>Dikarya</taxon>
        <taxon>Ascomycota</taxon>
        <taxon>Pezizomycotina</taxon>
        <taxon>Dothideomycetes</taxon>
        <taxon>Pleosporomycetidae</taxon>
        <taxon>Pleosporales</taxon>
        <taxon>Pleosporineae</taxon>
        <taxon>Pleosporaceae</taxon>
        <taxon>Decorospora</taxon>
    </lineage>
</organism>
<accession>A0A6A5KEB7</accession>
<keyword evidence="3" id="KW-1185">Reference proteome</keyword>
<dbReference type="Proteomes" id="UP000800040">
    <property type="component" value="Unassembled WGS sequence"/>
</dbReference>
<name>A0A6A5KEB7_9PLEO</name>
<gene>
    <name evidence="2" type="ORF">BDW02DRAFT_407806</name>
</gene>
<evidence type="ECO:0000313" key="3">
    <source>
        <dbReference type="Proteomes" id="UP000800040"/>
    </source>
</evidence>
<proteinExistence type="predicted"/>
<keyword evidence="1" id="KW-0472">Membrane</keyword>
<protein>
    <submittedName>
        <fullName evidence="2">Uncharacterized protein</fullName>
    </submittedName>
</protein>
<keyword evidence="1" id="KW-0812">Transmembrane</keyword>
<evidence type="ECO:0000313" key="2">
    <source>
        <dbReference type="EMBL" id="KAF1832814.1"/>
    </source>
</evidence>
<feature type="transmembrane region" description="Helical" evidence="1">
    <location>
        <begin position="42"/>
        <end position="59"/>
    </location>
</feature>
<reference evidence="2" key="1">
    <citation type="submission" date="2020-01" db="EMBL/GenBank/DDBJ databases">
        <authorList>
            <consortium name="DOE Joint Genome Institute"/>
            <person name="Haridas S."/>
            <person name="Albert R."/>
            <person name="Binder M."/>
            <person name="Bloem J."/>
            <person name="Labutti K."/>
            <person name="Salamov A."/>
            <person name="Andreopoulos B."/>
            <person name="Baker S.E."/>
            <person name="Barry K."/>
            <person name="Bills G."/>
            <person name="Bluhm B.H."/>
            <person name="Cannon C."/>
            <person name="Castanera R."/>
            <person name="Culley D.E."/>
            <person name="Daum C."/>
            <person name="Ezra D."/>
            <person name="Gonzalez J.B."/>
            <person name="Henrissat B."/>
            <person name="Kuo A."/>
            <person name="Liang C."/>
            <person name="Lipzen A."/>
            <person name="Lutzoni F."/>
            <person name="Magnuson J."/>
            <person name="Mondo S."/>
            <person name="Nolan M."/>
            <person name="Ohm R."/>
            <person name="Pangilinan J."/>
            <person name="Park H.-J."/>
            <person name="Ramirez L."/>
            <person name="Alfaro M."/>
            <person name="Sun H."/>
            <person name="Tritt A."/>
            <person name="Yoshinaga Y."/>
            <person name="Zwiers L.-H."/>
            <person name="Turgeon B.G."/>
            <person name="Goodwin S.B."/>
            <person name="Spatafora J.W."/>
            <person name="Crous P.W."/>
            <person name="Grigoriev I.V."/>
        </authorList>
    </citation>
    <scope>NUCLEOTIDE SEQUENCE</scope>
    <source>
        <strain evidence="2">P77</strain>
    </source>
</reference>
<dbReference type="EMBL" id="ML975330">
    <property type="protein sequence ID" value="KAF1832814.1"/>
    <property type="molecule type" value="Genomic_DNA"/>
</dbReference>
<keyword evidence="1" id="KW-1133">Transmembrane helix</keyword>
<dbReference type="AlphaFoldDB" id="A0A6A5KEB7"/>